<feature type="chain" id="PRO_5046323927" description="Lipoprotein" evidence="1">
    <location>
        <begin position="30"/>
        <end position="167"/>
    </location>
</feature>
<dbReference type="EMBL" id="JBIRPU010000004">
    <property type="protein sequence ID" value="MFI0792986.1"/>
    <property type="molecule type" value="Genomic_DNA"/>
</dbReference>
<dbReference type="PROSITE" id="PS51257">
    <property type="entry name" value="PROKAR_LIPOPROTEIN"/>
    <property type="match status" value="1"/>
</dbReference>
<proteinExistence type="predicted"/>
<dbReference type="RefSeq" id="WP_387020200.1">
    <property type="nucleotide sequence ID" value="NZ_JBIRPU010000004.1"/>
</dbReference>
<comment type="caution">
    <text evidence="2">The sequence shown here is derived from an EMBL/GenBank/DDBJ whole genome shotgun (WGS) entry which is preliminary data.</text>
</comment>
<keyword evidence="3" id="KW-1185">Reference proteome</keyword>
<organism evidence="2 3">
    <name type="scientific">Micromonospora rubida</name>
    <dbReference type="NCBI Taxonomy" id="2697657"/>
    <lineage>
        <taxon>Bacteria</taxon>
        <taxon>Bacillati</taxon>
        <taxon>Actinomycetota</taxon>
        <taxon>Actinomycetes</taxon>
        <taxon>Micromonosporales</taxon>
        <taxon>Micromonosporaceae</taxon>
        <taxon>Micromonospora</taxon>
    </lineage>
</organism>
<evidence type="ECO:0000313" key="2">
    <source>
        <dbReference type="EMBL" id="MFI0792986.1"/>
    </source>
</evidence>
<evidence type="ECO:0000313" key="3">
    <source>
        <dbReference type="Proteomes" id="UP001611075"/>
    </source>
</evidence>
<sequence length="167" mass="17060">MTRHPVRAAIAGVATLLLTACAGTAPAPAGSAPAIGPTVEPAVPAGTLPADPDGVLPATPSAADAAAVDAAMRFVRAWARPDLPADRWLSGVRPYAVSAYADLLATVEPANIPATQVTGRGQVVAATAERVDIDVRTDAGVLRVRCVRDGARWLVATVGIRQEAVER</sequence>
<dbReference type="Proteomes" id="UP001611075">
    <property type="component" value="Unassembled WGS sequence"/>
</dbReference>
<feature type="signal peptide" evidence="1">
    <location>
        <begin position="1"/>
        <end position="29"/>
    </location>
</feature>
<evidence type="ECO:0000256" key="1">
    <source>
        <dbReference type="SAM" id="SignalP"/>
    </source>
</evidence>
<evidence type="ECO:0008006" key="4">
    <source>
        <dbReference type="Google" id="ProtNLM"/>
    </source>
</evidence>
<protein>
    <recommendedName>
        <fullName evidence="4">Lipoprotein</fullName>
    </recommendedName>
</protein>
<name>A0ABW7SJA5_9ACTN</name>
<keyword evidence="1" id="KW-0732">Signal</keyword>
<reference evidence="2 3" key="1">
    <citation type="submission" date="2024-10" db="EMBL/GenBank/DDBJ databases">
        <title>The Natural Products Discovery Center: Release of the First 8490 Sequenced Strains for Exploring Actinobacteria Biosynthetic Diversity.</title>
        <authorList>
            <person name="Kalkreuter E."/>
            <person name="Kautsar S.A."/>
            <person name="Yang D."/>
            <person name="Bader C.D."/>
            <person name="Teijaro C.N."/>
            <person name="Fluegel L."/>
            <person name="Davis C.M."/>
            <person name="Simpson J.R."/>
            <person name="Lauterbach L."/>
            <person name="Steele A.D."/>
            <person name="Gui C."/>
            <person name="Meng S."/>
            <person name="Li G."/>
            <person name="Viehrig K."/>
            <person name="Ye F."/>
            <person name="Su P."/>
            <person name="Kiefer A.F."/>
            <person name="Nichols A."/>
            <person name="Cepeda A.J."/>
            <person name="Yan W."/>
            <person name="Fan B."/>
            <person name="Jiang Y."/>
            <person name="Adhikari A."/>
            <person name="Zheng C.-J."/>
            <person name="Schuster L."/>
            <person name="Cowan T.M."/>
            <person name="Smanski M.J."/>
            <person name="Chevrette M.G."/>
            <person name="De Carvalho L.P.S."/>
            <person name="Shen B."/>
        </authorList>
    </citation>
    <scope>NUCLEOTIDE SEQUENCE [LARGE SCALE GENOMIC DNA]</scope>
    <source>
        <strain evidence="2 3">NPDC021253</strain>
    </source>
</reference>
<gene>
    <name evidence="2" type="ORF">ACH4OY_09845</name>
</gene>
<accession>A0ABW7SJA5</accession>